<dbReference type="CDD" id="cd09992">
    <property type="entry name" value="HDAC_classII"/>
    <property type="match status" value="1"/>
</dbReference>
<dbReference type="SUPFAM" id="SSF52768">
    <property type="entry name" value="Arginase/deacetylase"/>
    <property type="match status" value="1"/>
</dbReference>
<dbReference type="AlphaFoldDB" id="H8GGT4"/>
<dbReference type="GO" id="GO:0004407">
    <property type="term" value="F:histone deacetylase activity"/>
    <property type="evidence" value="ECO:0007669"/>
    <property type="project" value="TreeGrafter"/>
</dbReference>
<dbReference type="EMBL" id="CM001475">
    <property type="protein sequence ID" value="EIC30047.1"/>
    <property type="molecule type" value="Genomic_DNA"/>
</dbReference>
<dbReference type="eggNOG" id="COG0123">
    <property type="taxonomic scope" value="Bacteria"/>
</dbReference>
<comment type="similarity">
    <text evidence="1">Belongs to the histone deacetylase family.</text>
</comment>
<name>H8GGT4_METAL</name>
<dbReference type="Pfam" id="PF00850">
    <property type="entry name" value="Hist_deacetyl"/>
    <property type="match status" value="1"/>
</dbReference>
<evidence type="ECO:0000313" key="4">
    <source>
        <dbReference type="EMBL" id="EIC30047.1"/>
    </source>
</evidence>
<dbReference type="PRINTS" id="PR01270">
    <property type="entry name" value="HDASUPER"/>
</dbReference>
<dbReference type="PANTHER" id="PTHR10625:SF10">
    <property type="entry name" value="HISTONE DEACETYLASE HDAC1"/>
    <property type="match status" value="1"/>
</dbReference>
<dbReference type="STRING" id="686340.Metal_2310"/>
<gene>
    <name evidence="4" type="ORF">Metal_2310</name>
</gene>
<feature type="domain" description="Histone deacetylase" evidence="3">
    <location>
        <begin position="25"/>
        <end position="312"/>
    </location>
</feature>
<evidence type="ECO:0000313" key="5">
    <source>
        <dbReference type="Proteomes" id="UP000005090"/>
    </source>
</evidence>
<dbReference type="InterPro" id="IPR023801">
    <property type="entry name" value="His_deacetylse_dom"/>
</dbReference>
<organism evidence="4 5">
    <name type="scientific">Methylomicrobium album BG8</name>
    <dbReference type="NCBI Taxonomy" id="686340"/>
    <lineage>
        <taxon>Bacteria</taxon>
        <taxon>Pseudomonadati</taxon>
        <taxon>Pseudomonadota</taxon>
        <taxon>Gammaproteobacteria</taxon>
        <taxon>Methylococcales</taxon>
        <taxon>Methylococcaceae</taxon>
        <taxon>Methylomicrobium</taxon>
    </lineage>
</organism>
<dbReference type="InterPro" id="IPR037138">
    <property type="entry name" value="His_deacetylse_dom_sf"/>
</dbReference>
<proteinExistence type="inferred from homology"/>
<dbReference type="HOGENOM" id="CLU_007727_8_2_6"/>
<evidence type="ECO:0000256" key="1">
    <source>
        <dbReference type="ARBA" id="ARBA00005947"/>
    </source>
</evidence>
<sequence length="365" mass="38791">MTTTEPRIAFATGGDAGVHHPPREHDEIPYRLAAAVEGFQRSRAAAVARQLPARRATLEEIARAHSPAYIEMLLATRTSSGWLDPDTYYTPGSLDVALAASGAGLAITDALLDDACDQAVGLWRPPGHHACTDQAMGFCILNNVAIAAHHALARGASRVLVVDWDVHHGNGTQQIFESDPRVLFISIHQGRPQYPETGLPNETGAGEGRGFTVNIPLSVGAGRSAYREAFQRLVLPIADQYAPTITFVSAGYDAHERDPLGGMCLRSEDYGELTRLLIGALGGPHAARIGFFLEGGYNRQGITESVCSTADALLGGATEREIPEAIGSAPSGHSGPGGAKSMLSPRHAFELDAAVEAQSRYWRIG</sequence>
<evidence type="ECO:0000259" key="3">
    <source>
        <dbReference type="Pfam" id="PF00850"/>
    </source>
</evidence>
<dbReference type="InterPro" id="IPR000286">
    <property type="entry name" value="HDACs"/>
</dbReference>
<dbReference type="Gene3D" id="3.40.800.20">
    <property type="entry name" value="Histone deacetylase domain"/>
    <property type="match status" value="1"/>
</dbReference>
<accession>H8GGT4</accession>
<evidence type="ECO:0000256" key="2">
    <source>
        <dbReference type="SAM" id="MobiDB-lite"/>
    </source>
</evidence>
<protein>
    <submittedName>
        <fullName evidence="4">Deacetylase, histone deacetylase/acetoin utilization protein</fullName>
    </submittedName>
</protein>
<feature type="region of interest" description="Disordered" evidence="2">
    <location>
        <begin position="1"/>
        <end position="22"/>
    </location>
</feature>
<reference evidence="4 5" key="1">
    <citation type="journal article" date="2013" name="Genome Announc.">
        <title>Genome Sequence of the Obligate Gammaproteobacterial Methanotroph Methylomicrobium album Strain BG8.</title>
        <authorList>
            <person name="Kits K.D."/>
            <person name="Kalyuzhnaya M.G."/>
            <person name="Klotz M.G."/>
            <person name="Jetten M.S."/>
            <person name="Op den Camp H.J."/>
            <person name="Vuilleumier S."/>
            <person name="Bringel F."/>
            <person name="Dispirito A.A."/>
            <person name="Murrell J.C."/>
            <person name="Bruce D."/>
            <person name="Cheng J.F."/>
            <person name="Copeland A."/>
            <person name="Goodwin L."/>
            <person name="Hauser L."/>
            <person name="Lajus A."/>
            <person name="Land M.L."/>
            <person name="Lapidus A."/>
            <person name="Lucas S."/>
            <person name="Medigue C."/>
            <person name="Pitluck S."/>
            <person name="Woyke T."/>
            <person name="Zeytun A."/>
            <person name="Stein L.Y."/>
        </authorList>
    </citation>
    <scope>NUCLEOTIDE SEQUENCE [LARGE SCALE GENOMIC DNA]</scope>
    <source>
        <strain evidence="4 5">BG8</strain>
    </source>
</reference>
<dbReference type="Proteomes" id="UP000005090">
    <property type="component" value="Chromosome"/>
</dbReference>
<dbReference type="InterPro" id="IPR023696">
    <property type="entry name" value="Ureohydrolase_dom_sf"/>
</dbReference>
<keyword evidence="5" id="KW-1185">Reference proteome</keyword>
<dbReference type="RefSeq" id="WP_005372402.1">
    <property type="nucleotide sequence ID" value="NZ_CM001475.1"/>
</dbReference>
<dbReference type="PANTHER" id="PTHR10625">
    <property type="entry name" value="HISTONE DEACETYLASE HDAC1-RELATED"/>
    <property type="match status" value="1"/>
</dbReference>
<dbReference type="GO" id="GO:0040029">
    <property type="term" value="P:epigenetic regulation of gene expression"/>
    <property type="evidence" value="ECO:0007669"/>
    <property type="project" value="TreeGrafter"/>
</dbReference>